<sequence>MKILVKVEESEFLTREFWVDCGQGNQLISWLANTACLRFGQEHYPRGIYVPNLLMKDDINQSVPHPRKRIQEELDDQEVVIVKLKNRSRPQTEEEEDWYEKAFGKKQNIMTVRIMFNPFIKEHLKKGKCDIWAVIKYKMFPELEGEFSKVDYPNSQKIKIDGLENKEGFWEYEQIFEFPYGTFDIDLFWDQKGKKEEELELKPLPDDEKAYQAILFEPEPISLEELRQIHAQEEEENKKREQEARLAQKRLEEEKARLRYEQQQQIAKQEQNTAQLKVFFEAMNLGFHTGEEDFNASMSVLSIYHQELMENFKFYASIQEQKFRREENTMIILQSFIHFLKVMDICRSKDEVSHATECMHEIDGVSIPFQDTLNIMNGLNYAQFLEAILRIAYFKKDNSDQAGNPDGFKNTLESMFADADLDIKKKSKNDQIKQSMLDLSNQGFFEENFELLAAVFNERGMPKSDGYVEISKTDFVNLLKDAQILIFQQIVKDKDDKKKGGAQNQNDNQKKDDEGKEPARKFDEYDVREAIQASYSFDDEQLSFIDFLEAIVRISYAFPFTEEELANLVTYEMKMMYFIQKLEDKFKNLKENFRASQDTRAIEFHYQPRVVVDEEDDDDLDMDG</sequence>
<evidence type="ECO:0000313" key="3">
    <source>
        <dbReference type="EMBL" id="CAE0233948.1"/>
    </source>
</evidence>
<reference evidence="3" key="1">
    <citation type="submission" date="2021-01" db="EMBL/GenBank/DDBJ databases">
        <authorList>
            <person name="Corre E."/>
            <person name="Pelletier E."/>
            <person name="Niang G."/>
            <person name="Scheremetjew M."/>
            <person name="Finn R."/>
            <person name="Kale V."/>
            <person name="Holt S."/>
            <person name="Cochrane G."/>
            <person name="Meng A."/>
            <person name="Brown T."/>
            <person name="Cohen L."/>
        </authorList>
    </citation>
    <scope>NUCLEOTIDE SEQUENCE</scope>
    <source>
        <strain evidence="3">Ras09</strain>
    </source>
</reference>
<proteinExistence type="predicted"/>
<evidence type="ECO:0000256" key="1">
    <source>
        <dbReference type="SAM" id="Coils"/>
    </source>
</evidence>
<protein>
    <submittedName>
        <fullName evidence="3">Uncharacterized protein</fullName>
    </submittedName>
</protein>
<evidence type="ECO:0000256" key="2">
    <source>
        <dbReference type="SAM" id="MobiDB-lite"/>
    </source>
</evidence>
<dbReference type="AlphaFoldDB" id="A0A7S3CPS6"/>
<name>A0A7S3CPS6_9SPIT</name>
<feature type="compositionally biased region" description="Basic and acidic residues" evidence="2">
    <location>
        <begin position="508"/>
        <end position="521"/>
    </location>
</feature>
<dbReference type="EMBL" id="HBIA01011352">
    <property type="protein sequence ID" value="CAE0233948.1"/>
    <property type="molecule type" value="Transcribed_RNA"/>
</dbReference>
<feature type="coiled-coil region" evidence="1">
    <location>
        <begin position="223"/>
        <end position="268"/>
    </location>
</feature>
<gene>
    <name evidence="3" type="ORF">SRAS04492_LOCUS5750</name>
</gene>
<feature type="region of interest" description="Disordered" evidence="2">
    <location>
        <begin position="497"/>
        <end position="521"/>
    </location>
</feature>
<organism evidence="3">
    <name type="scientific">Strombidium rassoulzadegani</name>
    <dbReference type="NCBI Taxonomy" id="1082188"/>
    <lineage>
        <taxon>Eukaryota</taxon>
        <taxon>Sar</taxon>
        <taxon>Alveolata</taxon>
        <taxon>Ciliophora</taxon>
        <taxon>Intramacronucleata</taxon>
        <taxon>Spirotrichea</taxon>
        <taxon>Oligotrichia</taxon>
        <taxon>Strombidiidae</taxon>
        <taxon>Strombidium</taxon>
    </lineage>
</organism>
<keyword evidence="1" id="KW-0175">Coiled coil</keyword>
<accession>A0A7S3CPS6</accession>